<name>A0A2H6C243_TETHA</name>
<dbReference type="GO" id="GO:0005886">
    <property type="term" value="C:plasma membrane"/>
    <property type="evidence" value="ECO:0007669"/>
    <property type="project" value="UniProtKB-SubCell"/>
</dbReference>
<reference evidence="7 8" key="1">
    <citation type="submission" date="2016-05" db="EMBL/GenBank/DDBJ databases">
        <title>Whole genome sequencing of Tetragenococcus halophilus subsp. halophilus NISL 7118.</title>
        <authorList>
            <person name="Shiwa Y."/>
            <person name="Nishimura I."/>
            <person name="Yoshikawa H."/>
            <person name="Koyama Y."/>
            <person name="Oguma T."/>
        </authorList>
    </citation>
    <scope>NUCLEOTIDE SEQUENCE [LARGE SCALE GENOMIC DNA]</scope>
    <source>
        <strain evidence="7 8">NISL 7118</strain>
    </source>
</reference>
<dbReference type="InterPro" id="IPR011014">
    <property type="entry name" value="MscS_channel_TM-2"/>
</dbReference>
<keyword evidence="8" id="KW-1185">Reference proteome</keyword>
<accession>A0A2H6C243</accession>
<dbReference type="Pfam" id="PF00924">
    <property type="entry name" value="MS_channel_2nd"/>
    <property type="match status" value="1"/>
</dbReference>
<dbReference type="Gene3D" id="1.10.287.1260">
    <property type="match status" value="1"/>
</dbReference>
<evidence type="ECO:0000313" key="7">
    <source>
        <dbReference type="EMBL" id="GBD68265.1"/>
    </source>
</evidence>
<evidence type="ECO:0000256" key="1">
    <source>
        <dbReference type="ARBA" id="ARBA00004651"/>
    </source>
</evidence>
<evidence type="ECO:0000256" key="6">
    <source>
        <dbReference type="ARBA" id="ARBA00023136"/>
    </source>
</evidence>
<dbReference type="InterPro" id="IPR010920">
    <property type="entry name" value="LSM_dom_sf"/>
</dbReference>
<dbReference type="AlphaFoldDB" id="A0A2H6C243"/>
<dbReference type="Gene3D" id="3.30.70.100">
    <property type="match status" value="1"/>
</dbReference>
<evidence type="ECO:0000256" key="3">
    <source>
        <dbReference type="ARBA" id="ARBA00022475"/>
    </source>
</evidence>
<dbReference type="SUPFAM" id="SSF82861">
    <property type="entry name" value="Mechanosensitive channel protein MscS (YggB), transmembrane region"/>
    <property type="match status" value="1"/>
</dbReference>
<evidence type="ECO:0000256" key="5">
    <source>
        <dbReference type="ARBA" id="ARBA00022989"/>
    </source>
</evidence>
<dbReference type="SUPFAM" id="SSF82689">
    <property type="entry name" value="Mechanosensitive channel protein MscS (YggB), C-terminal domain"/>
    <property type="match status" value="1"/>
</dbReference>
<evidence type="ECO:0000313" key="8">
    <source>
        <dbReference type="Proteomes" id="UP000236214"/>
    </source>
</evidence>
<keyword evidence="3" id="KW-1003">Cell membrane</keyword>
<dbReference type="InterPro" id="IPR011066">
    <property type="entry name" value="MscS_channel_C_sf"/>
</dbReference>
<sequence>MSLLIGAQKILATTANTNSTVDTSDSTVIEPTTEKLNAFQRWWNNINWEDVTGTLISKVITIIALTILFFVLLRLADYFINRGFRLNKKKKQSEVRVKTMNTLAKNVAHYTLGFFYVYSLLSSVGIPVGSLLAGAGIAGLAIGLGAQGLMSDIFTGFFIIIEQQFNVGDYIGLSDLGLEGTVISVGLRTLQLQSADGTVHFVPNRNITTISNTSRFDMRVLVNVRVRPEEGIEGIQQSIERANQKIVDEYSDYIQTPPYIFGVVDLGNSNFAVRTIMYVENGQQYKLEEELLSTSVQELTNDGYSIPSSPINI</sequence>
<comment type="similarity">
    <text evidence="2">Belongs to the MscS (TC 1.A.23) family.</text>
</comment>
<gene>
    <name evidence="7" type="ORF">TEHN7118_1071</name>
</gene>
<keyword evidence="4" id="KW-0812">Transmembrane</keyword>
<keyword evidence="6" id="KW-0472">Membrane</keyword>
<dbReference type="RefSeq" id="WP_014124710.1">
    <property type="nucleotide sequence ID" value="NZ_BAABQP010000005.1"/>
</dbReference>
<dbReference type="InterPro" id="IPR049142">
    <property type="entry name" value="MS_channel_1st"/>
</dbReference>
<evidence type="ECO:0000256" key="2">
    <source>
        <dbReference type="ARBA" id="ARBA00008017"/>
    </source>
</evidence>
<dbReference type="InterPro" id="IPR023408">
    <property type="entry name" value="MscS_beta-dom_sf"/>
</dbReference>
<protein>
    <submittedName>
        <fullName evidence="7">Putative small-conductance mechanosensitive channel</fullName>
    </submittedName>
</protein>
<dbReference type="SUPFAM" id="SSF50182">
    <property type="entry name" value="Sm-like ribonucleoproteins"/>
    <property type="match status" value="1"/>
</dbReference>
<dbReference type="PANTHER" id="PTHR30460:SF0">
    <property type="entry name" value="MODERATE CONDUCTANCE MECHANOSENSITIVE CHANNEL YBIO"/>
    <property type="match status" value="1"/>
</dbReference>
<dbReference type="InterPro" id="IPR045276">
    <property type="entry name" value="YbiO_bact"/>
</dbReference>
<dbReference type="Proteomes" id="UP000236214">
    <property type="component" value="Unassembled WGS sequence"/>
</dbReference>
<comment type="subcellular location">
    <subcellularLocation>
        <location evidence="1">Cell membrane</location>
        <topology evidence="1">Multi-pass membrane protein</topology>
    </subcellularLocation>
</comment>
<dbReference type="Gene3D" id="2.30.30.60">
    <property type="match status" value="1"/>
</dbReference>
<dbReference type="InterPro" id="IPR006685">
    <property type="entry name" value="MscS_channel_2nd"/>
</dbReference>
<keyword evidence="5" id="KW-1133">Transmembrane helix</keyword>
<dbReference type="PANTHER" id="PTHR30460">
    <property type="entry name" value="MODERATE CONDUCTANCE MECHANOSENSITIVE CHANNEL YBIO"/>
    <property type="match status" value="1"/>
</dbReference>
<proteinExistence type="inferred from homology"/>
<dbReference type="GeneID" id="64053937"/>
<organism evidence="7 8">
    <name type="scientific">Tetragenococcus halophilus subsp. halophilus</name>
    <dbReference type="NCBI Taxonomy" id="1513897"/>
    <lineage>
        <taxon>Bacteria</taxon>
        <taxon>Bacillati</taxon>
        <taxon>Bacillota</taxon>
        <taxon>Bacilli</taxon>
        <taxon>Lactobacillales</taxon>
        <taxon>Enterococcaceae</taxon>
        <taxon>Tetragenococcus</taxon>
    </lineage>
</organism>
<dbReference type="EMBL" id="BDEC01000038">
    <property type="protein sequence ID" value="GBD68265.1"/>
    <property type="molecule type" value="Genomic_DNA"/>
</dbReference>
<comment type="caution">
    <text evidence="7">The sequence shown here is derived from an EMBL/GenBank/DDBJ whole genome shotgun (WGS) entry which is preliminary data.</text>
</comment>
<dbReference type="Pfam" id="PF21088">
    <property type="entry name" value="MS_channel_1st"/>
    <property type="match status" value="1"/>
</dbReference>
<evidence type="ECO:0000256" key="4">
    <source>
        <dbReference type="ARBA" id="ARBA00022692"/>
    </source>
</evidence>
<dbReference type="GO" id="GO:0008381">
    <property type="term" value="F:mechanosensitive monoatomic ion channel activity"/>
    <property type="evidence" value="ECO:0007669"/>
    <property type="project" value="InterPro"/>
</dbReference>